<organism evidence="1 2">
    <name type="scientific">Sphingomonas gellani</name>
    <dbReference type="NCBI Taxonomy" id="1166340"/>
    <lineage>
        <taxon>Bacteria</taxon>
        <taxon>Pseudomonadati</taxon>
        <taxon>Pseudomonadota</taxon>
        <taxon>Alphaproteobacteria</taxon>
        <taxon>Sphingomonadales</taxon>
        <taxon>Sphingomonadaceae</taxon>
        <taxon>Sphingomonas</taxon>
    </lineage>
</organism>
<dbReference type="EMBL" id="FOCF01000001">
    <property type="protein sequence ID" value="SEM40097.1"/>
    <property type="molecule type" value="Genomic_DNA"/>
</dbReference>
<evidence type="ECO:0000313" key="1">
    <source>
        <dbReference type="EMBL" id="SEM40097.1"/>
    </source>
</evidence>
<sequence length="257" mass="28370">MIDAAIANNAADLTIAPAVEAPASMEDGNIYTQEMLEAGLLLVRDQFRQNLVDEADAYNSAEERHAALLSLGYSNALAWLQNKPLLYDNLTKIGLKPESEDRKLLAQIARLQLGNWKEKEEGKAVWSVPGRRNERQGRFYGIFFDQKWNVDGMRQAILNYPGRTGGILEDAKPKAVQVSKEEIAENHTLAATIAPLTRVEANSQEWGKTGDYVLVLAKVTPKGLDLLEKLEKVDALTERTANAWAAKKAQNVPSDAA</sequence>
<dbReference type="AlphaFoldDB" id="A0A1H7Y424"/>
<gene>
    <name evidence="1" type="ORF">SAMN05192583_0055</name>
</gene>
<name>A0A1H7Y424_9SPHN</name>
<evidence type="ECO:0000313" key="2">
    <source>
        <dbReference type="Proteomes" id="UP000199206"/>
    </source>
</evidence>
<proteinExistence type="predicted"/>
<accession>A0A1H7Y424</accession>
<reference evidence="2" key="1">
    <citation type="submission" date="2016-10" db="EMBL/GenBank/DDBJ databases">
        <authorList>
            <person name="Varghese N."/>
            <person name="Submissions S."/>
        </authorList>
    </citation>
    <scope>NUCLEOTIDE SEQUENCE [LARGE SCALE GENOMIC DNA]</scope>
    <source>
        <strain evidence="2">S6-262</strain>
    </source>
</reference>
<dbReference type="STRING" id="1166340.SAMN05192583_0055"/>
<dbReference type="RefSeq" id="WP_093663496.1">
    <property type="nucleotide sequence ID" value="NZ_FOCF01000001.1"/>
</dbReference>
<protein>
    <submittedName>
        <fullName evidence="1">Uncharacterized protein</fullName>
    </submittedName>
</protein>
<keyword evidence="2" id="KW-1185">Reference proteome</keyword>
<dbReference type="Proteomes" id="UP000199206">
    <property type="component" value="Unassembled WGS sequence"/>
</dbReference>